<keyword evidence="2" id="KW-1185">Reference proteome</keyword>
<organism evidence="1 2">
    <name type="scientific">Ambrosiozyma monospora</name>
    <name type="common">Yeast</name>
    <name type="synonym">Endomycopsis monosporus</name>
    <dbReference type="NCBI Taxonomy" id="43982"/>
    <lineage>
        <taxon>Eukaryota</taxon>
        <taxon>Fungi</taxon>
        <taxon>Dikarya</taxon>
        <taxon>Ascomycota</taxon>
        <taxon>Saccharomycotina</taxon>
        <taxon>Pichiomycetes</taxon>
        <taxon>Pichiales</taxon>
        <taxon>Pichiaceae</taxon>
        <taxon>Ambrosiozyma</taxon>
    </lineage>
</organism>
<reference evidence="1" key="1">
    <citation type="submission" date="2023-04" db="EMBL/GenBank/DDBJ databases">
        <title>Ambrosiozyma monospora NBRC 10751.</title>
        <authorList>
            <person name="Ichikawa N."/>
            <person name="Sato H."/>
            <person name="Tonouchi N."/>
        </authorList>
    </citation>
    <scope>NUCLEOTIDE SEQUENCE</scope>
    <source>
        <strain evidence="1">NBRC 10751</strain>
    </source>
</reference>
<dbReference type="EMBL" id="BSXS01000168">
    <property type="protein sequence ID" value="GME71207.1"/>
    <property type="molecule type" value="Genomic_DNA"/>
</dbReference>
<comment type="caution">
    <text evidence="1">The sequence shown here is derived from an EMBL/GenBank/DDBJ whole genome shotgun (WGS) entry which is preliminary data.</text>
</comment>
<gene>
    <name evidence="1" type="ORF">Amon02_000049900</name>
</gene>
<accession>A0ACB5SSI0</accession>
<protein>
    <submittedName>
        <fullName evidence="1">Unnamed protein product</fullName>
    </submittedName>
</protein>
<evidence type="ECO:0000313" key="1">
    <source>
        <dbReference type="EMBL" id="GME71207.1"/>
    </source>
</evidence>
<evidence type="ECO:0000313" key="2">
    <source>
        <dbReference type="Proteomes" id="UP001165064"/>
    </source>
</evidence>
<sequence>MSTPVSKNIAIFGGNGFLGRRICETAINRGYNVTSFSSSGKKPWNASADDQQWIDKVNWVKADVFKPDTYKDHLKDKDAVVHSIGVLFENADYKQKVRSKDGIFTQMKNFFFPPTPVEKAPVIEKDSKFSYARMNVESAVILGKTFIEAKEKSSDGKAPVFVYISADKKVPGTNGYIESKRQAEKEVSELEPKLRPIFMRPGFMYDETVHDDARAKFKLLLSFANTVNNTVLVHSLDGIIRPIISTQEVSKWCISKIEDDEFHGPLMLDTMVGKDQKD</sequence>
<proteinExistence type="predicted"/>
<name>A0ACB5SSI0_AMBMO</name>
<dbReference type="Proteomes" id="UP001165064">
    <property type="component" value="Unassembled WGS sequence"/>
</dbReference>